<reference evidence="6 9" key="2">
    <citation type="submission" date="2020-08" db="EMBL/GenBank/DDBJ databases">
        <title>Genomic Encyclopedia of Type Strains, Phase IV (KMG-V): Genome sequencing to study the core and pangenomes of soil and plant-associated prokaryotes.</title>
        <authorList>
            <person name="Whitman W."/>
        </authorList>
    </citation>
    <scope>NUCLEOTIDE SEQUENCE [LARGE SCALE GENOMIC DNA]</scope>
    <source>
        <strain evidence="6 9">34/80</strain>
    </source>
</reference>
<dbReference type="EMBL" id="JACIFZ010000001">
    <property type="protein sequence ID" value="MBB4220078.1"/>
    <property type="molecule type" value="Genomic_DNA"/>
</dbReference>
<dbReference type="EMBL" id="RXFT01000006">
    <property type="protein sequence ID" value="RUR68481.1"/>
    <property type="molecule type" value="Genomic_DNA"/>
</dbReference>
<dbReference type="InterPro" id="IPR006913">
    <property type="entry name" value="CENP-V/GFA"/>
</dbReference>
<feature type="domain" description="CENP-V/GFA" evidence="5">
    <location>
        <begin position="1"/>
        <end position="116"/>
    </location>
</feature>
<dbReference type="PANTHER" id="PTHR33337:SF40">
    <property type="entry name" value="CENP-V_GFA DOMAIN-CONTAINING PROTEIN-RELATED"/>
    <property type="match status" value="1"/>
</dbReference>
<evidence type="ECO:0000313" key="8">
    <source>
        <dbReference type="Proteomes" id="UP000281118"/>
    </source>
</evidence>
<evidence type="ECO:0000313" key="6">
    <source>
        <dbReference type="EMBL" id="MBB4220078.1"/>
    </source>
</evidence>
<keyword evidence="2" id="KW-0479">Metal-binding</keyword>
<dbReference type="Pfam" id="PF04828">
    <property type="entry name" value="GFA"/>
    <property type="match status" value="1"/>
</dbReference>
<dbReference type="GO" id="GO:0046872">
    <property type="term" value="F:metal ion binding"/>
    <property type="evidence" value="ECO:0007669"/>
    <property type="project" value="UniProtKB-KW"/>
</dbReference>
<evidence type="ECO:0000256" key="1">
    <source>
        <dbReference type="ARBA" id="ARBA00005495"/>
    </source>
</evidence>
<dbReference type="InterPro" id="IPR011057">
    <property type="entry name" value="Mss4-like_sf"/>
</dbReference>
<dbReference type="GO" id="GO:0016846">
    <property type="term" value="F:carbon-sulfur lyase activity"/>
    <property type="evidence" value="ECO:0007669"/>
    <property type="project" value="InterPro"/>
</dbReference>
<dbReference type="OrthoDB" id="327703at2"/>
<sequence>MKGSCLCGTVRYEAARLAGPIVHCHCATCRKAHSAAFTTTGRVDRADFRWTAGEEAIGSFESTPGKLRHFCTRCGTHLVAEWVDKPQVILRLGSLDDDPGQRPASHIWTSHEVPWLDHTTAIPSFPEAPPAKA</sequence>
<comment type="similarity">
    <text evidence="1">Belongs to the Gfa family.</text>
</comment>
<dbReference type="RefSeq" id="WP_126022623.1">
    <property type="nucleotide sequence ID" value="NZ_JACIFZ010000001.1"/>
</dbReference>
<proteinExistence type="inferred from homology"/>
<gene>
    <name evidence="7" type="ORF">EJP67_15575</name>
    <name evidence="6" type="ORF">GGD71_000825</name>
</gene>
<keyword evidence="4" id="KW-0456">Lyase</keyword>
<evidence type="ECO:0000259" key="5">
    <source>
        <dbReference type="PROSITE" id="PS51891"/>
    </source>
</evidence>
<dbReference type="SUPFAM" id="SSF51316">
    <property type="entry name" value="Mss4-like"/>
    <property type="match status" value="1"/>
</dbReference>
<dbReference type="PROSITE" id="PS51891">
    <property type="entry name" value="CENP_V_GFA"/>
    <property type="match status" value="1"/>
</dbReference>
<comment type="caution">
    <text evidence="7">The sequence shown here is derived from an EMBL/GenBank/DDBJ whole genome shotgun (WGS) entry which is preliminary data.</text>
</comment>
<evidence type="ECO:0000313" key="7">
    <source>
        <dbReference type="EMBL" id="RUR68481.1"/>
    </source>
</evidence>
<evidence type="ECO:0000256" key="2">
    <source>
        <dbReference type="ARBA" id="ARBA00022723"/>
    </source>
</evidence>
<dbReference type="Proteomes" id="UP000281118">
    <property type="component" value="Unassembled WGS sequence"/>
</dbReference>
<dbReference type="Proteomes" id="UP000524450">
    <property type="component" value="Unassembled WGS sequence"/>
</dbReference>
<evidence type="ECO:0000313" key="9">
    <source>
        <dbReference type="Proteomes" id="UP000524450"/>
    </source>
</evidence>
<dbReference type="PANTHER" id="PTHR33337">
    <property type="entry name" value="GFA DOMAIN-CONTAINING PROTEIN"/>
    <property type="match status" value="1"/>
</dbReference>
<protein>
    <submittedName>
        <fullName evidence="7">GFA family protein</fullName>
    </submittedName>
</protein>
<accession>A0A3S0ZAE2</accession>
<dbReference type="Gene3D" id="3.90.1590.10">
    <property type="entry name" value="glutathione-dependent formaldehyde- activating enzyme (gfa)"/>
    <property type="match status" value="1"/>
</dbReference>
<name>A0A3S0ZAE2_9BURK</name>
<organism evidence="7 8">
    <name type="scientific">Variovorax guangxiensis</name>
    <dbReference type="NCBI Taxonomy" id="1775474"/>
    <lineage>
        <taxon>Bacteria</taxon>
        <taxon>Pseudomonadati</taxon>
        <taxon>Pseudomonadota</taxon>
        <taxon>Betaproteobacteria</taxon>
        <taxon>Burkholderiales</taxon>
        <taxon>Comamonadaceae</taxon>
        <taxon>Variovorax</taxon>
    </lineage>
</organism>
<evidence type="ECO:0000256" key="4">
    <source>
        <dbReference type="ARBA" id="ARBA00023239"/>
    </source>
</evidence>
<reference evidence="7 8" key="1">
    <citation type="submission" date="2018-12" db="EMBL/GenBank/DDBJ databases">
        <title>The genome sequences of Variovorax guangxiensis DSM 27352.</title>
        <authorList>
            <person name="Gao J."/>
            <person name="Sun J."/>
        </authorList>
    </citation>
    <scope>NUCLEOTIDE SEQUENCE [LARGE SCALE GENOMIC DNA]</scope>
    <source>
        <strain evidence="7 8">DSM 27352</strain>
    </source>
</reference>
<evidence type="ECO:0000256" key="3">
    <source>
        <dbReference type="ARBA" id="ARBA00022833"/>
    </source>
</evidence>
<keyword evidence="3" id="KW-0862">Zinc</keyword>
<dbReference type="AlphaFoldDB" id="A0A3S0ZAE2"/>